<gene>
    <name evidence="12" type="ORF">Q8791_18775</name>
</gene>
<sequence>MAEPADLVAALVRSGHLTEPRWRDAFLAVPREQFVPPVAWAVPTDGAPPYPIDRRTGPARWREAVYTDTAVVTRQDDGEGDLVTATVPGSSSASAPGTVAASLELLDPYPGDRVLEIGTGSGWTAALLSSVLGSDAVASVEVDDQLAEQASANLGRAGFLPTLIRGDVALGWETGTLYDGIHVTCGVREVPMPWVEQTRPGGTIVVPWVPGFSHGHQVKFTAVGDGRAVGRFAGGSTRVLLRARRPVSPDFEGDGWRGGATLLDPRRVMRAAPGAHITISGMVPFVRAHGAAGAEGTFRVRMWDGSSQARVAYDPGSERAGVEQRGPRDLWDEVEAAYLTWARWGRPDRDRFGLTVTAIGHQVWLDEPDNRVAPPP</sequence>
<evidence type="ECO:0000256" key="3">
    <source>
        <dbReference type="ARBA" id="ARBA00011890"/>
    </source>
</evidence>
<comment type="caution">
    <text evidence="12">The sequence shown here is derived from an EMBL/GenBank/DDBJ whole genome shotgun (WGS) entry which is preliminary data.</text>
</comment>
<keyword evidence="5" id="KW-0963">Cytoplasm</keyword>
<dbReference type="Gene3D" id="3.40.50.150">
    <property type="entry name" value="Vaccinia Virus protein VP39"/>
    <property type="match status" value="1"/>
</dbReference>
<name>A0ABU7KAJ3_9ACTN</name>
<dbReference type="EMBL" id="JAUZMY010000018">
    <property type="protein sequence ID" value="MEE2039264.1"/>
    <property type="molecule type" value="Genomic_DNA"/>
</dbReference>
<evidence type="ECO:0000256" key="8">
    <source>
        <dbReference type="ARBA" id="ARBA00022691"/>
    </source>
</evidence>
<evidence type="ECO:0000256" key="6">
    <source>
        <dbReference type="ARBA" id="ARBA00022603"/>
    </source>
</evidence>
<evidence type="ECO:0000313" key="12">
    <source>
        <dbReference type="EMBL" id="MEE2039264.1"/>
    </source>
</evidence>
<proteinExistence type="inferred from homology"/>
<keyword evidence="8" id="KW-0949">S-adenosyl-L-methionine</keyword>
<evidence type="ECO:0000256" key="1">
    <source>
        <dbReference type="ARBA" id="ARBA00004496"/>
    </source>
</evidence>
<dbReference type="Proteomes" id="UP001356095">
    <property type="component" value="Unassembled WGS sequence"/>
</dbReference>
<keyword evidence="7" id="KW-0808">Transferase</keyword>
<evidence type="ECO:0000256" key="9">
    <source>
        <dbReference type="ARBA" id="ARBA00030757"/>
    </source>
</evidence>
<dbReference type="CDD" id="cd02440">
    <property type="entry name" value="AdoMet_MTases"/>
    <property type="match status" value="1"/>
</dbReference>
<reference evidence="12 13" key="1">
    <citation type="submission" date="2023-08" db="EMBL/GenBank/DDBJ databases">
        <authorList>
            <person name="Girao M."/>
            <person name="Carvalho M.F."/>
        </authorList>
    </citation>
    <scope>NUCLEOTIDE SEQUENCE [LARGE SCALE GENOMIC DNA]</scope>
    <source>
        <strain evidence="12 13">CT-R113</strain>
    </source>
</reference>
<dbReference type="InterPro" id="IPR029063">
    <property type="entry name" value="SAM-dependent_MTases_sf"/>
</dbReference>
<evidence type="ECO:0000256" key="5">
    <source>
        <dbReference type="ARBA" id="ARBA00022490"/>
    </source>
</evidence>
<dbReference type="RefSeq" id="WP_330093039.1">
    <property type="nucleotide sequence ID" value="NZ_JAUZMY010000018.1"/>
</dbReference>
<evidence type="ECO:0000256" key="4">
    <source>
        <dbReference type="ARBA" id="ARBA00013346"/>
    </source>
</evidence>
<organism evidence="12 13">
    <name type="scientific">Nocardiopsis codii</name>
    <dbReference type="NCBI Taxonomy" id="3065942"/>
    <lineage>
        <taxon>Bacteria</taxon>
        <taxon>Bacillati</taxon>
        <taxon>Actinomycetota</taxon>
        <taxon>Actinomycetes</taxon>
        <taxon>Streptosporangiales</taxon>
        <taxon>Nocardiopsidaceae</taxon>
        <taxon>Nocardiopsis</taxon>
    </lineage>
</organism>
<evidence type="ECO:0000256" key="2">
    <source>
        <dbReference type="ARBA" id="ARBA00005369"/>
    </source>
</evidence>
<protein>
    <recommendedName>
        <fullName evidence="4">Protein-L-isoaspartate O-methyltransferase</fullName>
        <ecNumber evidence="3">2.1.1.77</ecNumber>
    </recommendedName>
    <alternativeName>
        <fullName evidence="11">L-isoaspartyl protein carboxyl methyltransferase</fullName>
    </alternativeName>
    <alternativeName>
        <fullName evidence="9">Protein L-isoaspartyl methyltransferase</fullName>
    </alternativeName>
    <alternativeName>
        <fullName evidence="10">Protein-beta-aspartate methyltransferase</fullName>
    </alternativeName>
</protein>
<dbReference type="Pfam" id="PF01135">
    <property type="entry name" value="PCMT"/>
    <property type="match status" value="1"/>
</dbReference>
<comment type="similarity">
    <text evidence="2">Belongs to the methyltransferase superfamily. L-isoaspartyl/D-aspartyl protein methyltransferase family.</text>
</comment>
<evidence type="ECO:0000313" key="13">
    <source>
        <dbReference type="Proteomes" id="UP001356095"/>
    </source>
</evidence>
<evidence type="ECO:0000256" key="7">
    <source>
        <dbReference type="ARBA" id="ARBA00022679"/>
    </source>
</evidence>
<dbReference type="PANTHER" id="PTHR11579">
    <property type="entry name" value="PROTEIN-L-ISOASPARTATE O-METHYLTRANSFERASE"/>
    <property type="match status" value="1"/>
</dbReference>
<dbReference type="InterPro" id="IPR000682">
    <property type="entry name" value="PCMT"/>
</dbReference>
<dbReference type="SUPFAM" id="SSF53335">
    <property type="entry name" value="S-adenosyl-L-methionine-dependent methyltransferases"/>
    <property type="match status" value="1"/>
</dbReference>
<evidence type="ECO:0000256" key="10">
    <source>
        <dbReference type="ARBA" id="ARBA00031323"/>
    </source>
</evidence>
<dbReference type="EC" id="2.1.1.77" evidence="3"/>
<keyword evidence="6" id="KW-0489">Methyltransferase</keyword>
<dbReference type="PANTHER" id="PTHR11579:SF0">
    <property type="entry name" value="PROTEIN-L-ISOASPARTATE(D-ASPARTATE) O-METHYLTRANSFERASE"/>
    <property type="match status" value="1"/>
</dbReference>
<comment type="subcellular location">
    <subcellularLocation>
        <location evidence="1">Cytoplasm</location>
    </subcellularLocation>
</comment>
<evidence type="ECO:0000256" key="11">
    <source>
        <dbReference type="ARBA" id="ARBA00031350"/>
    </source>
</evidence>
<accession>A0ABU7KAJ3</accession>
<keyword evidence="13" id="KW-1185">Reference proteome</keyword>